<dbReference type="Pfam" id="PF12783">
    <property type="entry name" value="Sec7-like_HUS"/>
    <property type="match status" value="1"/>
</dbReference>
<dbReference type="EMBL" id="ASPP01033842">
    <property type="protein sequence ID" value="ETO03246.1"/>
    <property type="molecule type" value="Genomic_DNA"/>
</dbReference>
<dbReference type="Pfam" id="PF16213">
    <property type="entry name" value="DCB"/>
    <property type="match status" value="1"/>
</dbReference>
<evidence type="ECO:0000256" key="3">
    <source>
        <dbReference type="PROSITE-ProRule" id="PRU00339"/>
    </source>
</evidence>
<dbReference type="GO" id="GO:0015031">
    <property type="term" value="P:protein transport"/>
    <property type="evidence" value="ECO:0007669"/>
    <property type="project" value="UniProtKB-KW"/>
</dbReference>
<dbReference type="PANTHER" id="PTHR46050">
    <property type="entry name" value="TPR REPEAT-CONTAINING THIOREDOXIN"/>
    <property type="match status" value="1"/>
</dbReference>
<sequence length="620" mass="71062">MKRMREKKKKWKENHEKLKSADGYFTPFRLACETGHNTVMEVSLDAIQKLVAGEYLVGHTVLSTTNGKPRRLMDSIVEAVCQCCHINVPSTQLALIKTLLAIGTSVHCEVHNDTFRLLIITCFMLYLNQKILIFKHLVSIATLTQTLVVLFERIETTSDQMKSMQANGRQMVRSSGGNESKEMKEMETKSEHTDKSVKEIESEEPLESSEAFDKPHVTQTDEITKSKSIETPHDNNDDHDQEDDLYVNDHDEKERKHLHAVGVARNILHEIIERVVQHAQKEHQQQIQTQTQIQMQMQMQMQIQMQMQMQIQRKENINPKDLCRSIVDNMVSHSLDLYLDKLADVEKKKGNQCYSKGQHREALVYYKKAEQLSPNNPAYLVNQAVTHYVLNEFVEAKALCMKAIEVGRFHNAHPQWSGKAFSTLAHVAYKENNISNCIRFYRLSLNEYHDVKIQNKLQQIIDEFGDQAIDGSDIEFWNSVLTDSQQINLNAVDVVTSSPTSTEMPSPVSCVESPEQLTLLLQKLQKDAFIVLEELCKLASKQQVDSKLKLNNQFVLFQRNDDQIHVRSRLLALQLLYSSMQHVGPSLAETKRFIELIRTNLVPTLCANVTSTVDTIIQFT</sequence>
<organism evidence="7 8">
    <name type="scientific">Reticulomyxa filosa</name>
    <dbReference type="NCBI Taxonomy" id="46433"/>
    <lineage>
        <taxon>Eukaryota</taxon>
        <taxon>Sar</taxon>
        <taxon>Rhizaria</taxon>
        <taxon>Retaria</taxon>
        <taxon>Foraminifera</taxon>
        <taxon>Monothalamids</taxon>
        <taxon>Reticulomyxidae</taxon>
        <taxon>Reticulomyxa</taxon>
    </lineage>
</organism>
<feature type="compositionally biased region" description="Basic and acidic residues" evidence="4">
    <location>
        <begin position="179"/>
        <end position="200"/>
    </location>
</feature>
<evidence type="ECO:0000256" key="2">
    <source>
        <dbReference type="ARBA" id="ARBA00022927"/>
    </source>
</evidence>
<evidence type="ECO:0000259" key="6">
    <source>
        <dbReference type="Pfam" id="PF16213"/>
    </source>
</evidence>
<evidence type="ECO:0000313" key="7">
    <source>
        <dbReference type="EMBL" id="ETO03246.1"/>
    </source>
</evidence>
<gene>
    <name evidence="7" type="ORF">RFI_34164</name>
</gene>
<dbReference type="Pfam" id="PF13414">
    <property type="entry name" value="TPR_11"/>
    <property type="match status" value="1"/>
</dbReference>
<keyword evidence="2" id="KW-0653">Protein transport</keyword>
<dbReference type="InterPro" id="IPR044534">
    <property type="entry name" value="TTL1-4"/>
</dbReference>
<feature type="domain" description="Mon2/Sec7/BIG1-like HUS" evidence="5">
    <location>
        <begin position="525"/>
        <end position="618"/>
    </location>
</feature>
<dbReference type="InterPro" id="IPR019734">
    <property type="entry name" value="TPR_rpt"/>
</dbReference>
<feature type="domain" description="Mon2/Sec7/BIG1-like dimerisation and cyclophilin-binding" evidence="6">
    <location>
        <begin position="13"/>
        <end position="156"/>
    </location>
</feature>
<dbReference type="Proteomes" id="UP000023152">
    <property type="component" value="Unassembled WGS sequence"/>
</dbReference>
<evidence type="ECO:0000313" key="8">
    <source>
        <dbReference type="Proteomes" id="UP000023152"/>
    </source>
</evidence>
<feature type="region of interest" description="Disordered" evidence="4">
    <location>
        <begin position="159"/>
        <end position="244"/>
    </location>
</feature>
<keyword evidence="8" id="KW-1185">Reference proteome</keyword>
<proteinExistence type="predicted"/>
<dbReference type="AlphaFoldDB" id="X6LPE1"/>
<keyword evidence="3" id="KW-0802">TPR repeat</keyword>
<dbReference type="PANTHER" id="PTHR46050:SF7">
    <property type="entry name" value="TETRATRICOPEPTIDE REPEAT (TPR)-LIKE SUPERFAMILY PROTEIN"/>
    <property type="match status" value="1"/>
</dbReference>
<protein>
    <submittedName>
        <fullName evidence="7">Uncharacterized protein</fullName>
    </submittedName>
</protein>
<dbReference type="GO" id="GO:0005737">
    <property type="term" value="C:cytoplasm"/>
    <property type="evidence" value="ECO:0007669"/>
    <property type="project" value="TreeGrafter"/>
</dbReference>
<comment type="caution">
    <text evidence="7">The sequence shown here is derived from an EMBL/GenBank/DDBJ whole genome shotgun (WGS) entry which is preliminary data.</text>
</comment>
<feature type="compositionally biased region" description="Basic and acidic residues" evidence="4">
    <location>
        <begin position="222"/>
        <end position="238"/>
    </location>
</feature>
<dbReference type="SMART" id="SM00028">
    <property type="entry name" value="TPR"/>
    <property type="match status" value="3"/>
</dbReference>
<dbReference type="PROSITE" id="PS50005">
    <property type="entry name" value="TPR"/>
    <property type="match status" value="1"/>
</dbReference>
<accession>X6LPE1</accession>
<feature type="repeat" description="TPR" evidence="3">
    <location>
        <begin position="343"/>
        <end position="376"/>
    </location>
</feature>
<dbReference type="InterPro" id="IPR032629">
    <property type="entry name" value="DCB_dom"/>
</dbReference>
<name>X6LPE1_RETFI</name>
<reference evidence="7 8" key="1">
    <citation type="journal article" date="2013" name="Curr. Biol.">
        <title>The Genome of the Foraminiferan Reticulomyxa filosa.</title>
        <authorList>
            <person name="Glockner G."/>
            <person name="Hulsmann N."/>
            <person name="Schleicher M."/>
            <person name="Noegel A.A."/>
            <person name="Eichinger L."/>
            <person name="Gallinger C."/>
            <person name="Pawlowski J."/>
            <person name="Sierra R."/>
            <person name="Euteneuer U."/>
            <person name="Pillet L."/>
            <person name="Moustafa A."/>
            <person name="Platzer M."/>
            <person name="Groth M."/>
            <person name="Szafranski K."/>
            <person name="Schliwa M."/>
        </authorList>
    </citation>
    <scope>NUCLEOTIDE SEQUENCE [LARGE SCALE GENOMIC DNA]</scope>
</reference>
<dbReference type="InterPro" id="IPR011990">
    <property type="entry name" value="TPR-like_helical_dom_sf"/>
</dbReference>
<evidence type="ECO:0000256" key="4">
    <source>
        <dbReference type="SAM" id="MobiDB-lite"/>
    </source>
</evidence>
<evidence type="ECO:0000256" key="1">
    <source>
        <dbReference type="ARBA" id="ARBA00022448"/>
    </source>
</evidence>
<dbReference type="Gene3D" id="1.25.40.10">
    <property type="entry name" value="Tetratricopeptide repeat domain"/>
    <property type="match status" value="1"/>
</dbReference>
<dbReference type="SUPFAM" id="SSF48452">
    <property type="entry name" value="TPR-like"/>
    <property type="match status" value="1"/>
</dbReference>
<keyword evidence="1" id="KW-0813">Transport</keyword>
<feature type="compositionally biased region" description="Polar residues" evidence="4">
    <location>
        <begin position="159"/>
        <end position="178"/>
    </location>
</feature>
<dbReference type="OrthoDB" id="2423701at2759"/>
<dbReference type="InterPro" id="IPR032691">
    <property type="entry name" value="Mon2/Sec7/BIG1-like_HUS"/>
</dbReference>
<evidence type="ECO:0000259" key="5">
    <source>
        <dbReference type="Pfam" id="PF12783"/>
    </source>
</evidence>